<keyword evidence="5" id="KW-1185">Reference proteome</keyword>
<evidence type="ECO:0000313" key="5">
    <source>
        <dbReference type="Proteomes" id="UP000467841"/>
    </source>
</evidence>
<evidence type="ECO:0000313" key="3">
    <source>
        <dbReference type="EMBL" id="CAA7057383.1"/>
    </source>
</evidence>
<evidence type="ECO:0000259" key="2">
    <source>
        <dbReference type="Pfam" id="PF03407"/>
    </source>
</evidence>
<reference evidence="3 5" key="1">
    <citation type="submission" date="2020-01" db="EMBL/GenBank/DDBJ databases">
        <authorList>
            <person name="Mishra B."/>
        </authorList>
    </citation>
    <scope>NUCLEOTIDE SEQUENCE [LARGE SCALE GENOMIC DNA]</scope>
</reference>
<dbReference type="PANTHER" id="PTHR46038">
    <property type="entry name" value="EXPRESSED PROTEIN-RELATED"/>
    <property type="match status" value="1"/>
</dbReference>
<dbReference type="AlphaFoldDB" id="A0A6D2KYZ5"/>
<dbReference type="Pfam" id="PF03407">
    <property type="entry name" value="Nucleotid_trans"/>
    <property type="match status" value="1"/>
</dbReference>
<keyword evidence="1" id="KW-1133">Transmembrane helix</keyword>
<evidence type="ECO:0000313" key="4">
    <source>
        <dbReference type="EMBL" id="CAA7057510.1"/>
    </source>
</evidence>
<feature type="domain" description="Nucleotide-diphospho-sugar transferase" evidence="2">
    <location>
        <begin position="95"/>
        <end position="293"/>
    </location>
</feature>
<proteinExistence type="predicted"/>
<sequence>MPRLLRRRYLVTVSRFLVVSGFLLVAGFLVCQIGLRFPNVHHQEDVKILGRILREAATEDKTVIITTLNRAWSVPNSTFDLFLESFSIGKGTKPLLRHLVVACLDPEAYSRCLEVHPRLCYFMKTEMDFSDQKVFMTPDFLKMMWRRTELLTTLLKLGYNFIFTDIDVMWFRDPFPRLSKDFDFQFSCDRFSGNDSDIGNEANSGFIFVQANQRTIDFYNYWYASRLRFPDQNDQGVLNEIKHDRYTAEIGLKMRFLDTKYFGGFCERGRHLDRVCTMHANCCVGLENKNHDLRQVLVDWRNYLSEAKTYDDGKNVTWRPPENCMKQWWWIKSNAGSDTLFKRKEKKEKKKIDWVRK</sequence>
<dbReference type="OrthoDB" id="540503at2759"/>
<dbReference type="EMBL" id="CACVBM020001684">
    <property type="protein sequence ID" value="CAA7057383.1"/>
    <property type="molecule type" value="Genomic_DNA"/>
</dbReference>
<keyword evidence="1" id="KW-0472">Membrane</keyword>
<dbReference type="InterPro" id="IPR044821">
    <property type="entry name" value="At1g28695/At4g15970-like"/>
</dbReference>
<organism evidence="3 5">
    <name type="scientific">Microthlaspi erraticum</name>
    <dbReference type="NCBI Taxonomy" id="1685480"/>
    <lineage>
        <taxon>Eukaryota</taxon>
        <taxon>Viridiplantae</taxon>
        <taxon>Streptophyta</taxon>
        <taxon>Embryophyta</taxon>
        <taxon>Tracheophyta</taxon>
        <taxon>Spermatophyta</taxon>
        <taxon>Magnoliopsida</taxon>
        <taxon>eudicotyledons</taxon>
        <taxon>Gunneridae</taxon>
        <taxon>Pentapetalae</taxon>
        <taxon>rosids</taxon>
        <taxon>malvids</taxon>
        <taxon>Brassicales</taxon>
        <taxon>Brassicaceae</taxon>
        <taxon>Coluteocarpeae</taxon>
        <taxon>Microthlaspi</taxon>
    </lineage>
</organism>
<name>A0A6D2KYZ5_9BRAS</name>
<protein>
    <recommendedName>
        <fullName evidence="2">Nucleotide-diphospho-sugar transferase domain-containing protein</fullName>
    </recommendedName>
</protein>
<dbReference type="PANTHER" id="PTHR46038:SF13">
    <property type="entry name" value="GLYCOSYLTRANSFERASE"/>
    <property type="match status" value="1"/>
</dbReference>
<dbReference type="Proteomes" id="UP000467841">
    <property type="component" value="Unassembled WGS sequence"/>
</dbReference>
<keyword evidence="1" id="KW-0812">Transmembrane</keyword>
<accession>A0A6D2KYZ5</accession>
<dbReference type="EMBL" id="CACVBM020001695">
    <property type="protein sequence ID" value="CAA7057510.1"/>
    <property type="molecule type" value="Genomic_DNA"/>
</dbReference>
<gene>
    <name evidence="3" type="ORF">MERR_LOCUS44619</name>
    <name evidence="4" type="ORF">MERR_LOCUS44746</name>
</gene>
<dbReference type="InterPro" id="IPR005069">
    <property type="entry name" value="Nucl-diP-sugar_transferase"/>
</dbReference>
<evidence type="ECO:0000256" key="1">
    <source>
        <dbReference type="SAM" id="Phobius"/>
    </source>
</evidence>
<feature type="transmembrane region" description="Helical" evidence="1">
    <location>
        <begin position="12"/>
        <end position="35"/>
    </location>
</feature>